<name>A0ABX8RYF2_NOCIO</name>
<dbReference type="EMBL" id="CP078145">
    <property type="protein sequence ID" value="QXN94683.1"/>
    <property type="molecule type" value="Genomic_DNA"/>
</dbReference>
<feature type="compositionally biased region" description="Low complexity" evidence="1">
    <location>
        <begin position="60"/>
        <end position="73"/>
    </location>
</feature>
<keyword evidence="2" id="KW-0812">Transmembrane</keyword>
<evidence type="ECO:0000313" key="4">
    <source>
        <dbReference type="Proteomes" id="UP000694257"/>
    </source>
</evidence>
<proteinExistence type="predicted"/>
<reference evidence="3 4" key="1">
    <citation type="submission" date="2021-07" db="EMBL/GenBank/DDBJ databases">
        <title>Whole Genome Sequence of Nocardia Iowensis.</title>
        <authorList>
            <person name="Lamm A."/>
            <person name="Collins-Fairclough A.M."/>
            <person name="Bunk B."/>
            <person name="Sproer C."/>
        </authorList>
    </citation>
    <scope>NUCLEOTIDE SEQUENCE [LARGE SCALE GENOMIC DNA]</scope>
    <source>
        <strain evidence="3 4">NRRL 5646</strain>
    </source>
</reference>
<organism evidence="3 4">
    <name type="scientific">Nocardia iowensis</name>
    <dbReference type="NCBI Taxonomy" id="204891"/>
    <lineage>
        <taxon>Bacteria</taxon>
        <taxon>Bacillati</taxon>
        <taxon>Actinomycetota</taxon>
        <taxon>Actinomycetes</taxon>
        <taxon>Mycobacteriales</taxon>
        <taxon>Nocardiaceae</taxon>
        <taxon>Nocardia</taxon>
    </lineage>
</organism>
<feature type="region of interest" description="Disordered" evidence="1">
    <location>
        <begin position="52"/>
        <end position="122"/>
    </location>
</feature>
<gene>
    <name evidence="3" type="ORF">KV110_17475</name>
</gene>
<protein>
    <submittedName>
        <fullName evidence="3">Discoidin domain-containing protein</fullName>
    </submittedName>
</protein>
<keyword evidence="4" id="KW-1185">Reference proteome</keyword>
<sequence length="336" mass="34953">MPDAEQGDVFLRNRRAVLDALLSASALEPSRDLHVSEPESASVGAPVLNGASVPLRRRPAGGSRASARISSLLNGHDPDGPPAPDSPIFRTPSAGTLTERAAPVESQVGATPPATSGGSTARTDLRRLLTQLRKPKVALPLAGVAALLLILALVAGGGEPRQNVVIATPTDIAPAPSVPTSSVPSGAEIAGEPLKVRAAESRCPPGGTAGMDAFAGQPGRAWSCPRAFRVDGQVLRIDLGAMYEIDSIGIVPGWDHVGPAGEDQWSKFRTVSRISYQFDDADATTYTQQTLDQRTLVVTKIAPPIRASRITLTVLETNGEPALNVVAISSIVITGR</sequence>
<dbReference type="RefSeq" id="WP_218477324.1">
    <property type="nucleotide sequence ID" value="NZ_BAABJN010000015.1"/>
</dbReference>
<evidence type="ECO:0000256" key="2">
    <source>
        <dbReference type="SAM" id="Phobius"/>
    </source>
</evidence>
<accession>A0ABX8RYF2</accession>
<feature type="transmembrane region" description="Helical" evidence="2">
    <location>
        <begin position="137"/>
        <end position="158"/>
    </location>
</feature>
<evidence type="ECO:0000313" key="3">
    <source>
        <dbReference type="EMBL" id="QXN94683.1"/>
    </source>
</evidence>
<keyword evidence="2" id="KW-0472">Membrane</keyword>
<dbReference type="Proteomes" id="UP000694257">
    <property type="component" value="Chromosome"/>
</dbReference>
<evidence type="ECO:0000256" key="1">
    <source>
        <dbReference type="SAM" id="MobiDB-lite"/>
    </source>
</evidence>
<keyword evidence="2" id="KW-1133">Transmembrane helix</keyword>